<proteinExistence type="predicted"/>
<sequence length="149" mass="15928">MLAEFSRTFSGVRRLGDDQRGDKCEPAPPQALVSYCGSRLQIASTATSAIAAYCVTARTRSSFSISFSLPSESSSSKSGLPDAWLLDAICPHIDRRSWAAVAGYIGAACQISGFRRLAALQIRDRASIGAAQAPHRTQRLNHKSNDAGI</sequence>
<reference evidence="1 2" key="1">
    <citation type="journal article" date="2011" name="J. Gen. Appl. Microbiol.">
        <title>Draft genome sequencing of the enigmatic basidiomycete Mixia osmundae.</title>
        <authorList>
            <person name="Nishida H."/>
            <person name="Nagatsuka Y."/>
            <person name="Sugiyama J."/>
        </authorList>
    </citation>
    <scope>NUCLEOTIDE SEQUENCE [LARGE SCALE GENOMIC DNA]</scope>
    <source>
        <strain evidence="2">CBS 9802 / IAM 14324 / JCM 22182 / KY 12970</strain>
    </source>
</reference>
<dbReference type="AlphaFoldDB" id="G7DUN8"/>
<name>G7DUN8_MIXOS</name>
<comment type="caution">
    <text evidence="1">The sequence shown here is derived from an EMBL/GenBank/DDBJ whole genome shotgun (WGS) entry which is preliminary data.</text>
</comment>
<dbReference type="Proteomes" id="UP000009131">
    <property type="component" value="Unassembled WGS sequence"/>
</dbReference>
<dbReference type="EMBL" id="BABT02000031">
    <property type="protein sequence ID" value="GAA94298.1"/>
    <property type="molecule type" value="Genomic_DNA"/>
</dbReference>
<dbReference type="HOGENOM" id="CLU_1750133_0_0_1"/>
<reference evidence="1 2" key="2">
    <citation type="journal article" date="2012" name="Open Biol.">
        <title>Characteristics of nucleosomes and linker DNA regions on the genome of the basidiomycete Mixia osmundae revealed by mono- and dinucleosome mapping.</title>
        <authorList>
            <person name="Nishida H."/>
            <person name="Kondo S."/>
            <person name="Matsumoto T."/>
            <person name="Suzuki Y."/>
            <person name="Yoshikawa H."/>
            <person name="Taylor T.D."/>
            <person name="Sugiyama J."/>
        </authorList>
    </citation>
    <scope>NUCLEOTIDE SEQUENCE [LARGE SCALE GENOMIC DNA]</scope>
    <source>
        <strain evidence="2">CBS 9802 / IAM 14324 / JCM 22182 / KY 12970</strain>
    </source>
</reference>
<organism evidence="1 2">
    <name type="scientific">Mixia osmundae (strain CBS 9802 / IAM 14324 / JCM 22182 / KY 12970)</name>
    <dbReference type="NCBI Taxonomy" id="764103"/>
    <lineage>
        <taxon>Eukaryota</taxon>
        <taxon>Fungi</taxon>
        <taxon>Dikarya</taxon>
        <taxon>Basidiomycota</taxon>
        <taxon>Pucciniomycotina</taxon>
        <taxon>Mixiomycetes</taxon>
        <taxon>Mixiales</taxon>
        <taxon>Mixiaceae</taxon>
        <taxon>Mixia</taxon>
    </lineage>
</organism>
<keyword evidence="2" id="KW-1185">Reference proteome</keyword>
<accession>G7DUN8</accession>
<protein>
    <submittedName>
        <fullName evidence="1">Uncharacterized protein</fullName>
    </submittedName>
</protein>
<dbReference type="InParanoid" id="G7DUN8"/>
<gene>
    <name evidence="1" type="primary">Mo00947</name>
    <name evidence="1" type="ORF">E5Q_00947</name>
</gene>
<evidence type="ECO:0000313" key="2">
    <source>
        <dbReference type="Proteomes" id="UP000009131"/>
    </source>
</evidence>
<evidence type="ECO:0000313" key="1">
    <source>
        <dbReference type="EMBL" id="GAA94298.1"/>
    </source>
</evidence>